<name>A0A1R0GS25_9FUNG</name>
<accession>A0A1R0GS25</accession>
<dbReference type="Proteomes" id="UP000187455">
    <property type="component" value="Unassembled WGS sequence"/>
</dbReference>
<dbReference type="OrthoDB" id="5545891at2759"/>
<keyword evidence="2" id="KW-1185">Reference proteome</keyword>
<protein>
    <submittedName>
        <fullName evidence="1">Uncharacterized protein</fullName>
    </submittedName>
</protein>
<dbReference type="AlphaFoldDB" id="A0A1R0GS25"/>
<evidence type="ECO:0000313" key="2">
    <source>
        <dbReference type="Proteomes" id="UP000187455"/>
    </source>
</evidence>
<organism evidence="1 2">
    <name type="scientific">Smittium mucronatum</name>
    <dbReference type="NCBI Taxonomy" id="133383"/>
    <lineage>
        <taxon>Eukaryota</taxon>
        <taxon>Fungi</taxon>
        <taxon>Fungi incertae sedis</taxon>
        <taxon>Zoopagomycota</taxon>
        <taxon>Kickxellomycotina</taxon>
        <taxon>Harpellomycetes</taxon>
        <taxon>Harpellales</taxon>
        <taxon>Legeriomycetaceae</taxon>
        <taxon>Smittium</taxon>
    </lineage>
</organism>
<evidence type="ECO:0000313" key="1">
    <source>
        <dbReference type="EMBL" id="OLY79676.1"/>
    </source>
</evidence>
<comment type="caution">
    <text evidence="1">The sequence shown here is derived from an EMBL/GenBank/DDBJ whole genome shotgun (WGS) entry which is preliminary data.</text>
</comment>
<sequence>MGPEAANIIRELAEKDELLVWQRCPEEEILELFVSIRIPIEEDFFRLPLNEYERKIEIHSCPREFSKNYSPPPQNCSAPVSVMKLDSVLYGIQSALAQVTRPIYYLFHRIIQNNPGISTASDPETYFASTMRDFLSELAATITQAKLDNLYKGIDLPGKQIHLYHQTLSYWWVRKNLIL</sequence>
<gene>
    <name evidence="1" type="ORF">AYI68_g6249</name>
</gene>
<reference evidence="1 2" key="1">
    <citation type="journal article" date="2016" name="Mol. Biol. Evol.">
        <title>Genome-Wide Survey of Gut Fungi (Harpellales) Reveals the First Horizontally Transferred Ubiquitin Gene from a Mosquito Host.</title>
        <authorList>
            <person name="Wang Y."/>
            <person name="White M.M."/>
            <person name="Kvist S."/>
            <person name="Moncalvo J.M."/>
        </authorList>
    </citation>
    <scope>NUCLEOTIDE SEQUENCE [LARGE SCALE GENOMIC DNA]</scope>
    <source>
        <strain evidence="1 2">ALG-7-W6</strain>
    </source>
</reference>
<dbReference type="EMBL" id="LSSL01004193">
    <property type="protein sequence ID" value="OLY79676.1"/>
    <property type="molecule type" value="Genomic_DNA"/>
</dbReference>
<proteinExistence type="predicted"/>